<dbReference type="InterPro" id="IPR018076">
    <property type="entry name" value="T2SS_GspF_dom"/>
</dbReference>
<protein>
    <submittedName>
        <fullName evidence="10">Type II secretion system F domain protein</fullName>
    </submittedName>
</protein>
<evidence type="ECO:0000256" key="2">
    <source>
        <dbReference type="ARBA" id="ARBA00005745"/>
    </source>
</evidence>
<comment type="similarity">
    <text evidence="2">Belongs to the GSP F family.</text>
</comment>
<evidence type="ECO:0000256" key="1">
    <source>
        <dbReference type="ARBA" id="ARBA00004429"/>
    </source>
</evidence>
<evidence type="ECO:0000256" key="4">
    <source>
        <dbReference type="ARBA" id="ARBA00022519"/>
    </source>
</evidence>
<evidence type="ECO:0000256" key="7">
    <source>
        <dbReference type="ARBA" id="ARBA00023136"/>
    </source>
</evidence>
<evidence type="ECO:0000256" key="6">
    <source>
        <dbReference type="ARBA" id="ARBA00022989"/>
    </source>
</evidence>
<comment type="subcellular location">
    <subcellularLocation>
        <location evidence="1">Cell inner membrane</location>
        <topology evidence="1">Multi-pass membrane protein</topology>
    </subcellularLocation>
</comment>
<evidence type="ECO:0000256" key="8">
    <source>
        <dbReference type="SAM" id="Phobius"/>
    </source>
</evidence>
<dbReference type="Proteomes" id="UP000007803">
    <property type="component" value="Chromosome"/>
</dbReference>
<keyword evidence="3" id="KW-1003">Cell membrane</keyword>
<dbReference type="Pfam" id="PF00482">
    <property type="entry name" value="T2SSF"/>
    <property type="match status" value="2"/>
</dbReference>
<organism evidence="10 11">
    <name type="scientific">Sulfurimonas autotrophica (strain ATCC BAA-671 / DSM 16294 / JCM 11897 / OK10)</name>
    <dbReference type="NCBI Taxonomy" id="563040"/>
    <lineage>
        <taxon>Bacteria</taxon>
        <taxon>Pseudomonadati</taxon>
        <taxon>Campylobacterota</taxon>
        <taxon>Epsilonproteobacteria</taxon>
        <taxon>Campylobacterales</taxon>
        <taxon>Sulfurimonadaceae</taxon>
        <taxon>Sulfurimonas</taxon>
    </lineage>
</organism>
<dbReference type="HOGENOM" id="CLU_035032_0_1_7"/>
<gene>
    <name evidence="10" type="ordered locus">Saut_0025</name>
</gene>
<evidence type="ECO:0000313" key="10">
    <source>
        <dbReference type="EMBL" id="ADN08074.1"/>
    </source>
</evidence>
<keyword evidence="7 8" id="KW-0472">Membrane</keyword>
<feature type="transmembrane region" description="Helical" evidence="8">
    <location>
        <begin position="209"/>
        <end position="238"/>
    </location>
</feature>
<dbReference type="GO" id="GO:0005886">
    <property type="term" value="C:plasma membrane"/>
    <property type="evidence" value="ECO:0007669"/>
    <property type="project" value="UniProtKB-SubCell"/>
</dbReference>
<dbReference type="RefSeq" id="WP_013325830.1">
    <property type="nucleotide sequence ID" value="NC_014506.1"/>
</dbReference>
<evidence type="ECO:0000256" key="3">
    <source>
        <dbReference type="ARBA" id="ARBA00022475"/>
    </source>
</evidence>
<dbReference type="AlphaFoldDB" id="E0UP41"/>
<feature type="transmembrane region" description="Helical" evidence="8">
    <location>
        <begin position="167"/>
        <end position="189"/>
    </location>
</feature>
<feature type="domain" description="Type II secretion system protein GspF" evidence="9">
    <location>
        <begin position="273"/>
        <end position="391"/>
    </location>
</feature>
<dbReference type="Gene3D" id="1.20.81.30">
    <property type="entry name" value="Type II secretion system (T2SS), domain F"/>
    <property type="match status" value="2"/>
</dbReference>
<keyword evidence="11" id="KW-1185">Reference proteome</keyword>
<proteinExistence type="inferred from homology"/>
<dbReference type="eggNOG" id="COG1459">
    <property type="taxonomic scope" value="Bacteria"/>
</dbReference>
<dbReference type="KEGG" id="sua:Saut_0025"/>
<keyword evidence="6 8" id="KW-1133">Transmembrane helix</keyword>
<evidence type="ECO:0000313" key="11">
    <source>
        <dbReference type="Proteomes" id="UP000007803"/>
    </source>
</evidence>
<dbReference type="EMBL" id="CP002205">
    <property type="protein sequence ID" value="ADN08074.1"/>
    <property type="molecule type" value="Genomic_DNA"/>
</dbReference>
<dbReference type="STRING" id="563040.Saut_0025"/>
<dbReference type="PANTHER" id="PTHR30012:SF0">
    <property type="entry name" value="TYPE II SECRETION SYSTEM PROTEIN F-RELATED"/>
    <property type="match status" value="1"/>
</dbReference>
<feature type="transmembrane region" description="Helical" evidence="8">
    <location>
        <begin position="374"/>
        <end position="395"/>
    </location>
</feature>
<dbReference type="OrthoDB" id="9805682at2"/>
<accession>E0UP41</accession>
<dbReference type="PANTHER" id="PTHR30012">
    <property type="entry name" value="GENERAL SECRETION PATHWAY PROTEIN"/>
    <property type="match status" value="1"/>
</dbReference>
<evidence type="ECO:0000259" key="9">
    <source>
        <dbReference type="Pfam" id="PF00482"/>
    </source>
</evidence>
<name>E0UP41_SULAO</name>
<feature type="domain" description="Type II secretion system protein GspF" evidence="9">
    <location>
        <begin position="70"/>
        <end position="190"/>
    </location>
</feature>
<dbReference type="InterPro" id="IPR003004">
    <property type="entry name" value="GspF/PilC"/>
</dbReference>
<keyword evidence="5 8" id="KW-0812">Transmembrane</keyword>
<evidence type="ECO:0000256" key="5">
    <source>
        <dbReference type="ARBA" id="ARBA00022692"/>
    </source>
</evidence>
<dbReference type="FunFam" id="1.20.81.30:FF:000001">
    <property type="entry name" value="Type II secretion system protein F"/>
    <property type="match status" value="1"/>
</dbReference>
<keyword evidence="4" id="KW-0997">Cell inner membrane</keyword>
<reference evidence="11" key="1">
    <citation type="journal article" date="2010" name="Stand. Genomic Sci.">
        <title>Complete genome sequence of Sulfurimonas autotrophica type strain (OK10).</title>
        <authorList>
            <person name="Sikorski J."/>
            <person name="Munk C."/>
            <person name="Lapidus A."/>
            <person name="Djao O."/>
            <person name="Lucas S."/>
            <person name="Glavina Del Rio T."/>
            <person name="Nolan M."/>
            <person name="Tice H."/>
            <person name="Han C."/>
            <person name="Cheng J."/>
            <person name="Tapia R."/>
            <person name="Goodwin L."/>
            <person name="Pitluck S."/>
            <person name="Liolios K."/>
            <person name="Ivanova N."/>
            <person name="Mavromatis K."/>
            <person name="Mikhailova N."/>
            <person name="Pati A."/>
            <person name="Sims D."/>
            <person name="Meincke L."/>
            <person name="Brettin T."/>
            <person name="Detter J."/>
            <person name="Chen A."/>
            <person name="Palaniappan K."/>
            <person name="Land M."/>
            <person name="Hauser L."/>
            <person name="Chang Y."/>
            <person name="Jeffries C."/>
            <person name="Rohde M."/>
            <person name="Lang E."/>
            <person name="Spring S."/>
            <person name="Goker M."/>
            <person name="Woyke T."/>
            <person name="Bristow J."/>
            <person name="Eisen J."/>
            <person name="Markowitz V."/>
            <person name="Hugenholtz P."/>
            <person name="Kyrpides N."/>
            <person name="Klenk H."/>
        </authorList>
    </citation>
    <scope>NUCLEOTIDE SEQUENCE [LARGE SCALE GENOMIC DNA]</scope>
    <source>
        <strain evidence="11">ATCC BAA-671 / DSM 16294 / JCM 11897 / OK10</strain>
    </source>
</reference>
<sequence>MYFFVKFITKDGKTGFDFIESQSYTTLLKKLQQDQAIPVDIKVLPAFISKIIPKGQGKVSPDEVVELMESLHLVIKSGLPLYEGLQELAKESDNKRFRDMMLYIANAINNGQSLSTAFEAYKNVIGTIILNLIKIGEETGQLEVTLKRAAEFLKRTITLKKKAKGALIYPTFAFVAVLGAMLVWMIYVLPQMLDLFKSMDIKLPALTLGIIAVSNFLSAYWMYMIASIVIFIVGFKILHKKYQKVRLFTDKMILKIPVVKEIISGFNIAFISEYLRLALVSGVPIFNALQSLTDNLKNEVFKQALSVSTGEVSKGSQISSAFSKTGIFTPFTVRMIGVGESSGSLDSQLDLIAEHYYERVNYYAENIGKVIEPIVLIFVGGFMALVIAGLLGPMYDLISQIK</sequence>
<dbReference type="InterPro" id="IPR042094">
    <property type="entry name" value="T2SS_GspF_sf"/>
</dbReference>